<evidence type="ECO:0000256" key="1">
    <source>
        <dbReference type="SAM" id="SignalP"/>
    </source>
</evidence>
<name>A0ABV6TW95_9ACTN</name>
<dbReference type="Proteomes" id="UP001589887">
    <property type="component" value="Unassembled WGS sequence"/>
</dbReference>
<organism evidence="2 3">
    <name type="scientific">Streptomyces noboritoensis</name>
    <dbReference type="NCBI Taxonomy" id="67337"/>
    <lineage>
        <taxon>Bacteria</taxon>
        <taxon>Bacillati</taxon>
        <taxon>Actinomycetota</taxon>
        <taxon>Actinomycetes</taxon>
        <taxon>Kitasatosporales</taxon>
        <taxon>Streptomycetaceae</taxon>
        <taxon>Streptomyces</taxon>
    </lineage>
</organism>
<dbReference type="EMBL" id="JBHMQV010000009">
    <property type="protein sequence ID" value="MFC0850032.1"/>
    <property type="molecule type" value="Genomic_DNA"/>
</dbReference>
<evidence type="ECO:0000313" key="3">
    <source>
        <dbReference type="Proteomes" id="UP001589887"/>
    </source>
</evidence>
<gene>
    <name evidence="2" type="ORF">ACFH04_40875</name>
</gene>
<comment type="caution">
    <text evidence="2">The sequence shown here is derived from an EMBL/GenBank/DDBJ whole genome shotgun (WGS) entry which is preliminary data.</text>
</comment>
<accession>A0ABV6TW95</accession>
<sequence>MLGVRKGALAGVLVAVCAVTGIGVGQASAAGVGERAAVKGTYSVDANSNVRTTPHVRKGTVVYTTTKSRPMDVECWTRGDDVNSGGHHTNVWYSGSVWTGSRYLDDVYVWGGNVNTPHDPPKGMPHC</sequence>
<protein>
    <recommendedName>
        <fullName evidence="4">SH3 domain-containing protein</fullName>
    </recommendedName>
</protein>
<dbReference type="RefSeq" id="WP_394323990.1">
    <property type="nucleotide sequence ID" value="NZ_JBHMQV010000009.1"/>
</dbReference>
<evidence type="ECO:0000313" key="2">
    <source>
        <dbReference type="EMBL" id="MFC0850032.1"/>
    </source>
</evidence>
<keyword evidence="3" id="KW-1185">Reference proteome</keyword>
<reference evidence="2 3" key="1">
    <citation type="submission" date="2024-09" db="EMBL/GenBank/DDBJ databases">
        <authorList>
            <person name="Sun Q."/>
            <person name="Mori K."/>
        </authorList>
    </citation>
    <scope>NUCLEOTIDE SEQUENCE [LARGE SCALE GENOMIC DNA]</scope>
    <source>
        <strain evidence="2 3">JCM 4557</strain>
    </source>
</reference>
<keyword evidence="1" id="KW-0732">Signal</keyword>
<feature type="signal peptide" evidence="1">
    <location>
        <begin position="1"/>
        <end position="29"/>
    </location>
</feature>
<feature type="chain" id="PRO_5046398124" description="SH3 domain-containing protein" evidence="1">
    <location>
        <begin position="30"/>
        <end position="127"/>
    </location>
</feature>
<evidence type="ECO:0008006" key="4">
    <source>
        <dbReference type="Google" id="ProtNLM"/>
    </source>
</evidence>
<proteinExistence type="predicted"/>